<dbReference type="EMBL" id="CAJNOR010000380">
    <property type="protein sequence ID" value="CAF0897313.1"/>
    <property type="molecule type" value="Genomic_DNA"/>
</dbReference>
<evidence type="ECO:0000259" key="2">
    <source>
        <dbReference type="PROSITE" id="PS50011"/>
    </source>
</evidence>
<dbReference type="Gene3D" id="1.10.510.10">
    <property type="entry name" value="Transferase(Phosphotransferase) domain 1"/>
    <property type="match status" value="1"/>
</dbReference>
<evidence type="ECO:0000313" key="6">
    <source>
        <dbReference type="Proteomes" id="UP000663852"/>
    </source>
</evidence>
<dbReference type="OrthoDB" id="40902at2759"/>
<organism evidence="4 6">
    <name type="scientific">Adineta ricciae</name>
    <name type="common">Rotifer</name>
    <dbReference type="NCBI Taxonomy" id="249248"/>
    <lineage>
        <taxon>Eukaryota</taxon>
        <taxon>Metazoa</taxon>
        <taxon>Spiralia</taxon>
        <taxon>Gnathifera</taxon>
        <taxon>Rotifera</taxon>
        <taxon>Eurotatoria</taxon>
        <taxon>Bdelloidea</taxon>
        <taxon>Adinetida</taxon>
        <taxon>Adinetidae</taxon>
        <taxon>Adineta</taxon>
    </lineage>
</organism>
<sequence length="342" mass="39540">MEEEEEAGQQQQQQQQQQVNENLPTEQTRWIAGTILVEKIEDLYDLDGLINHGEFADVYKCRLKNRQTIRVVKCIPKRGSRRTPLKNASHVLQLDHPNLVVLREILESQTHIYIVQDYINGPNLFQKIARMEVYTEHDLSKYCSQILKGLEYLHEHKVHHGKLHGENIIIREEEKESKLCLVDYAYANICTRDAINLLVNATPSFCAPEILRGEPYSPSSDMWQLGILIYFCFTAKYPFHGTQKEIFQKILKGAIEYDAPEWEHVSVNGKSFVNKLLKVNVRDRLTVNQAFSQPWIREKVYRSDTLSEAQAKIAATLPVVPEIQPNDPDAENEDNDTEINEN</sequence>
<evidence type="ECO:0000256" key="1">
    <source>
        <dbReference type="SAM" id="MobiDB-lite"/>
    </source>
</evidence>
<dbReference type="InterPro" id="IPR011009">
    <property type="entry name" value="Kinase-like_dom_sf"/>
</dbReference>
<proteinExistence type="predicted"/>
<dbReference type="SUPFAM" id="SSF56112">
    <property type="entry name" value="Protein kinase-like (PK-like)"/>
    <property type="match status" value="1"/>
</dbReference>
<feature type="region of interest" description="Disordered" evidence="1">
    <location>
        <begin position="1"/>
        <end position="21"/>
    </location>
</feature>
<feature type="compositionally biased region" description="Acidic residues" evidence="1">
    <location>
        <begin position="328"/>
        <end position="342"/>
    </location>
</feature>
<dbReference type="Proteomes" id="UP000663828">
    <property type="component" value="Unassembled WGS sequence"/>
</dbReference>
<dbReference type="Gene3D" id="3.30.200.20">
    <property type="entry name" value="Phosphorylase Kinase, domain 1"/>
    <property type="match status" value="1"/>
</dbReference>
<protein>
    <recommendedName>
        <fullName evidence="2">Protein kinase domain-containing protein</fullName>
    </recommendedName>
</protein>
<evidence type="ECO:0000313" key="4">
    <source>
        <dbReference type="EMBL" id="CAF1196707.1"/>
    </source>
</evidence>
<dbReference type="AlphaFoldDB" id="A0A814W305"/>
<dbReference type="Pfam" id="PF00069">
    <property type="entry name" value="Pkinase"/>
    <property type="match status" value="1"/>
</dbReference>
<comment type="caution">
    <text evidence="4">The sequence shown here is derived from an EMBL/GenBank/DDBJ whole genome shotgun (WGS) entry which is preliminary data.</text>
</comment>
<dbReference type="GO" id="GO:0004672">
    <property type="term" value="F:protein kinase activity"/>
    <property type="evidence" value="ECO:0007669"/>
    <property type="project" value="InterPro"/>
</dbReference>
<evidence type="ECO:0000313" key="3">
    <source>
        <dbReference type="EMBL" id="CAF0897313.1"/>
    </source>
</evidence>
<accession>A0A814W305</accession>
<keyword evidence="5" id="KW-1185">Reference proteome</keyword>
<evidence type="ECO:0000313" key="5">
    <source>
        <dbReference type="Proteomes" id="UP000663828"/>
    </source>
</evidence>
<dbReference type="GO" id="GO:0005524">
    <property type="term" value="F:ATP binding"/>
    <property type="evidence" value="ECO:0007669"/>
    <property type="project" value="InterPro"/>
</dbReference>
<feature type="compositionally biased region" description="Low complexity" evidence="1">
    <location>
        <begin position="9"/>
        <end position="18"/>
    </location>
</feature>
<gene>
    <name evidence="4" type="ORF">EDS130_LOCUS25126</name>
    <name evidence="3" type="ORF">XAT740_LOCUS7832</name>
</gene>
<dbReference type="InterPro" id="IPR000719">
    <property type="entry name" value="Prot_kinase_dom"/>
</dbReference>
<name>A0A814W305_ADIRI</name>
<dbReference type="PROSITE" id="PS50011">
    <property type="entry name" value="PROTEIN_KINASE_DOM"/>
    <property type="match status" value="1"/>
</dbReference>
<reference evidence="4" key="1">
    <citation type="submission" date="2021-02" db="EMBL/GenBank/DDBJ databases">
        <authorList>
            <person name="Nowell W R."/>
        </authorList>
    </citation>
    <scope>NUCLEOTIDE SEQUENCE</scope>
</reference>
<dbReference type="Proteomes" id="UP000663852">
    <property type="component" value="Unassembled WGS sequence"/>
</dbReference>
<feature type="domain" description="Protein kinase" evidence="2">
    <location>
        <begin position="44"/>
        <end position="296"/>
    </location>
</feature>
<feature type="region of interest" description="Disordered" evidence="1">
    <location>
        <begin position="320"/>
        <end position="342"/>
    </location>
</feature>
<dbReference type="EMBL" id="CAJNOJ010000146">
    <property type="protein sequence ID" value="CAF1196707.1"/>
    <property type="molecule type" value="Genomic_DNA"/>
</dbReference>
<dbReference type="PANTHER" id="PTHR24347">
    <property type="entry name" value="SERINE/THREONINE-PROTEIN KINASE"/>
    <property type="match status" value="1"/>
</dbReference>